<dbReference type="AlphaFoldDB" id="A0A7D7NF50"/>
<name>A0A7D7NF50_9NEIS</name>
<evidence type="ECO:0000313" key="2">
    <source>
        <dbReference type="Proteomes" id="UP000514752"/>
    </source>
</evidence>
<dbReference type="Proteomes" id="UP000514752">
    <property type="component" value="Chromosome"/>
</dbReference>
<dbReference type="RefSeq" id="WP_182121855.1">
    <property type="nucleotide sequence ID" value="NZ_CP059567.1"/>
</dbReference>
<dbReference type="EMBL" id="CP059567">
    <property type="protein sequence ID" value="QMT40114.1"/>
    <property type="molecule type" value="Genomic_DNA"/>
</dbReference>
<accession>A0A7D7NF50</accession>
<protein>
    <submittedName>
        <fullName evidence="1">Uncharacterized protein</fullName>
    </submittedName>
</protein>
<evidence type="ECO:0000313" key="1">
    <source>
        <dbReference type="EMBL" id="QMT40114.1"/>
    </source>
</evidence>
<reference evidence="1 2" key="1">
    <citation type="submission" date="2020-07" db="EMBL/GenBank/DDBJ databases">
        <title>Genomic diversity of species in the Neisseriaceae family.</title>
        <authorList>
            <person name="Vincent A.T."/>
            <person name="Bernet E."/>
            <person name="Veyrier F.J."/>
        </authorList>
    </citation>
    <scope>NUCLEOTIDE SEQUENCE [LARGE SCALE GENOMIC DNA]</scope>
    <source>
        <strain evidence="1 2">DSM 22244</strain>
    </source>
</reference>
<proteinExistence type="predicted"/>
<dbReference type="KEGG" id="nsg:H3L94_09715"/>
<organism evidence="1 2">
    <name type="scientific">Neisseria shayeganii</name>
    <dbReference type="NCBI Taxonomy" id="607712"/>
    <lineage>
        <taxon>Bacteria</taxon>
        <taxon>Pseudomonadati</taxon>
        <taxon>Pseudomonadota</taxon>
        <taxon>Betaproteobacteria</taxon>
        <taxon>Neisseriales</taxon>
        <taxon>Neisseriaceae</taxon>
        <taxon>Neisseria</taxon>
    </lineage>
</organism>
<sequence length="93" mass="10590">MQDFWLIPTSAPHFSADQRRQLHRALLQAGFALVPAGEAEIGWYQHPEHMEAMLHHNALHLIGHRPKPHGPTAALADGWLAEYPFLMSDPYFQ</sequence>
<gene>
    <name evidence="1" type="ORF">H3L94_09715</name>
</gene>